<protein>
    <submittedName>
        <fullName evidence="2">Uncharacterized protein</fullName>
    </submittedName>
</protein>
<organism evidence="2 3">
    <name type="scientific">Effusibacillus lacus</name>
    <dbReference type="NCBI Taxonomy" id="1348429"/>
    <lineage>
        <taxon>Bacteria</taxon>
        <taxon>Bacillati</taxon>
        <taxon>Bacillota</taxon>
        <taxon>Bacilli</taxon>
        <taxon>Bacillales</taxon>
        <taxon>Alicyclobacillaceae</taxon>
        <taxon>Effusibacillus</taxon>
    </lineage>
</organism>
<accession>A0A292YFB5</accession>
<name>A0A292YFB5_9BACL</name>
<dbReference type="Proteomes" id="UP000217785">
    <property type="component" value="Unassembled WGS sequence"/>
</dbReference>
<comment type="caution">
    <text evidence="2">The sequence shown here is derived from an EMBL/GenBank/DDBJ whole genome shotgun (WGS) entry which is preliminary data.</text>
</comment>
<reference evidence="3" key="1">
    <citation type="submission" date="2017-07" db="EMBL/GenBank/DDBJ databases">
        <title>Draft genome sequence of Effusibacillus lacus strain skLN1.</title>
        <authorList>
            <person name="Watanabe M."/>
            <person name="Kojima H."/>
            <person name="Fukui M."/>
        </authorList>
    </citation>
    <scope>NUCLEOTIDE SEQUENCE [LARGE SCALE GENOMIC DNA]</scope>
    <source>
        <strain evidence="3">skLN1</strain>
    </source>
</reference>
<keyword evidence="1" id="KW-0812">Transmembrane</keyword>
<sequence>MHMWLIVLLILQFLIVTGMLVYFICSDSWDEDVKHTVLDEEEDPEVLPNPYRKVWQEYLSSR</sequence>
<keyword evidence="3" id="KW-1185">Reference proteome</keyword>
<keyword evidence="1" id="KW-1133">Transmembrane helix</keyword>
<gene>
    <name evidence="2" type="ORF">EFBL_0239</name>
</gene>
<evidence type="ECO:0000313" key="2">
    <source>
        <dbReference type="EMBL" id="GAX88627.1"/>
    </source>
</evidence>
<evidence type="ECO:0000256" key="1">
    <source>
        <dbReference type="SAM" id="Phobius"/>
    </source>
</evidence>
<keyword evidence="1" id="KW-0472">Membrane</keyword>
<proteinExistence type="predicted"/>
<dbReference type="EMBL" id="BDUF01000004">
    <property type="protein sequence ID" value="GAX88627.1"/>
    <property type="molecule type" value="Genomic_DNA"/>
</dbReference>
<dbReference type="AlphaFoldDB" id="A0A292YFB5"/>
<dbReference type="RefSeq" id="WP_096180323.1">
    <property type="nucleotide sequence ID" value="NZ_BDUF01000004.1"/>
</dbReference>
<feature type="transmembrane region" description="Helical" evidence="1">
    <location>
        <begin position="6"/>
        <end position="25"/>
    </location>
</feature>
<evidence type="ECO:0000313" key="3">
    <source>
        <dbReference type="Proteomes" id="UP000217785"/>
    </source>
</evidence>